<comment type="subunit">
    <text evidence="2 10">Heterotrimer of A, B and C subunits.</text>
</comment>
<dbReference type="Pfam" id="PF02934">
    <property type="entry name" value="GatB_N"/>
    <property type="match status" value="1"/>
</dbReference>
<proteinExistence type="inferred from homology"/>
<dbReference type="InterPro" id="IPR004413">
    <property type="entry name" value="GatB"/>
</dbReference>
<keyword evidence="13" id="KW-1185">Reference proteome</keyword>
<evidence type="ECO:0000256" key="8">
    <source>
        <dbReference type="ARBA" id="ARBA00047380"/>
    </source>
</evidence>
<evidence type="ECO:0000313" key="13">
    <source>
        <dbReference type="Proteomes" id="UP000195514"/>
    </source>
</evidence>
<protein>
    <recommendedName>
        <fullName evidence="10">Aspartyl/glutamyl-tRNA(Asn/Gln) amidotransferase subunit B</fullName>
        <shortName evidence="10">Asp/Glu-ADT subunit B</shortName>
        <ecNumber evidence="10">6.3.5.-</ecNumber>
    </recommendedName>
</protein>
<comment type="catalytic activity">
    <reaction evidence="9 10">
        <text>L-glutamyl-tRNA(Gln) + L-glutamine + ATP + H2O = L-glutaminyl-tRNA(Gln) + L-glutamate + ADP + phosphate + H(+)</text>
        <dbReference type="Rhea" id="RHEA:17521"/>
        <dbReference type="Rhea" id="RHEA-COMP:9681"/>
        <dbReference type="Rhea" id="RHEA-COMP:9684"/>
        <dbReference type="ChEBI" id="CHEBI:15377"/>
        <dbReference type="ChEBI" id="CHEBI:15378"/>
        <dbReference type="ChEBI" id="CHEBI:29985"/>
        <dbReference type="ChEBI" id="CHEBI:30616"/>
        <dbReference type="ChEBI" id="CHEBI:43474"/>
        <dbReference type="ChEBI" id="CHEBI:58359"/>
        <dbReference type="ChEBI" id="CHEBI:78520"/>
        <dbReference type="ChEBI" id="CHEBI:78521"/>
        <dbReference type="ChEBI" id="CHEBI:456216"/>
    </reaction>
</comment>
<reference evidence="13" key="1">
    <citation type="submission" date="2017-05" db="EMBL/GenBank/DDBJ databases">
        <authorList>
            <person name="Kirkegaard R."/>
            <person name="Mcilroy J S."/>
        </authorList>
    </citation>
    <scope>NUCLEOTIDE SEQUENCE [LARGE SCALE GENOMIC DNA]</scope>
</reference>
<accession>A0A1Y6K8G7</accession>
<evidence type="ECO:0000256" key="6">
    <source>
        <dbReference type="ARBA" id="ARBA00022917"/>
    </source>
</evidence>
<evidence type="ECO:0000256" key="4">
    <source>
        <dbReference type="ARBA" id="ARBA00022741"/>
    </source>
</evidence>
<dbReference type="Pfam" id="PF02637">
    <property type="entry name" value="GatB_Yqey"/>
    <property type="match status" value="1"/>
</dbReference>
<dbReference type="GO" id="GO:0006412">
    <property type="term" value="P:translation"/>
    <property type="evidence" value="ECO:0007669"/>
    <property type="project" value="UniProtKB-UniRule"/>
</dbReference>
<evidence type="ECO:0000259" key="11">
    <source>
        <dbReference type="SMART" id="SM00845"/>
    </source>
</evidence>
<dbReference type="GO" id="GO:0050567">
    <property type="term" value="F:glutaminyl-tRNA synthase (glutamine-hydrolyzing) activity"/>
    <property type="evidence" value="ECO:0007669"/>
    <property type="project" value="UniProtKB-UniRule"/>
</dbReference>
<evidence type="ECO:0000256" key="2">
    <source>
        <dbReference type="ARBA" id="ARBA00011123"/>
    </source>
</evidence>
<dbReference type="Proteomes" id="UP000195514">
    <property type="component" value="Chromosome I"/>
</dbReference>
<dbReference type="InterPro" id="IPR017959">
    <property type="entry name" value="Asn/Gln-tRNA_amidoTrfase_suB/E"/>
</dbReference>
<keyword evidence="6 10" id="KW-0648">Protein biosynthesis</keyword>
<dbReference type="InterPro" id="IPR023168">
    <property type="entry name" value="GatB_Yqey_C_2"/>
</dbReference>
<dbReference type="SUPFAM" id="SSF89095">
    <property type="entry name" value="GatB/YqeY motif"/>
    <property type="match status" value="1"/>
</dbReference>
<dbReference type="RefSeq" id="WP_087862962.1">
    <property type="nucleotide sequence ID" value="NZ_LT859958.1"/>
</dbReference>
<keyword evidence="5 10" id="KW-0067">ATP-binding</keyword>
<dbReference type="InterPro" id="IPR018027">
    <property type="entry name" value="Asn/Gln_amidotransferase"/>
</dbReference>
<dbReference type="PANTHER" id="PTHR11659:SF0">
    <property type="entry name" value="GLUTAMYL-TRNA(GLN) AMIDOTRANSFERASE SUBUNIT B, MITOCHONDRIAL"/>
    <property type="match status" value="1"/>
</dbReference>
<feature type="domain" description="Asn/Gln amidotransferase" evidence="11">
    <location>
        <begin position="345"/>
        <end position="493"/>
    </location>
</feature>
<dbReference type="SMART" id="SM00845">
    <property type="entry name" value="GatB_Yqey"/>
    <property type="match status" value="1"/>
</dbReference>
<dbReference type="AlphaFoldDB" id="A0A1Y6K8G7"/>
<dbReference type="NCBIfam" id="NF004014">
    <property type="entry name" value="PRK05477.1-4"/>
    <property type="match status" value="1"/>
</dbReference>
<comment type="similarity">
    <text evidence="1 10">Belongs to the GatB/GatE family. GatB subfamily.</text>
</comment>
<dbReference type="EC" id="6.3.5.-" evidence="10"/>
<dbReference type="FunFam" id="1.10.150.380:FF:000001">
    <property type="entry name" value="Aspartyl/glutamyl-tRNA(Asn/Gln) amidotransferase subunit B"/>
    <property type="match status" value="1"/>
</dbReference>
<dbReference type="FunFam" id="1.10.10.410:FF:000001">
    <property type="entry name" value="Aspartyl/glutamyl-tRNA(Asn/Gln) amidotransferase subunit B"/>
    <property type="match status" value="1"/>
</dbReference>
<evidence type="ECO:0000256" key="9">
    <source>
        <dbReference type="ARBA" id="ARBA00047913"/>
    </source>
</evidence>
<dbReference type="Gene3D" id="1.10.150.380">
    <property type="entry name" value="GatB domain, N-terminal subdomain"/>
    <property type="match status" value="1"/>
</dbReference>
<evidence type="ECO:0000256" key="1">
    <source>
        <dbReference type="ARBA" id="ARBA00005306"/>
    </source>
</evidence>
<dbReference type="Gene3D" id="1.10.10.410">
    <property type="match status" value="1"/>
</dbReference>
<dbReference type="PROSITE" id="PS01234">
    <property type="entry name" value="GATB"/>
    <property type="match status" value="1"/>
</dbReference>
<gene>
    <name evidence="10 12" type="primary">gatB</name>
    <name evidence="12" type="ORF">CFX1CAM_2113</name>
</gene>
<keyword evidence="3 10" id="KW-0436">Ligase</keyword>
<evidence type="ECO:0000313" key="12">
    <source>
        <dbReference type="EMBL" id="SMX55178.1"/>
    </source>
</evidence>
<dbReference type="InterPro" id="IPR017958">
    <property type="entry name" value="Gln-tRNA_amidoTrfase_suB_CS"/>
</dbReference>
<dbReference type="HAMAP" id="MF_00121">
    <property type="entry name" value="GatB"/>
    <property type="match status" value="1"/>
</dbReference>
<dbReference type="KEGG" id="abat:CFX1CAM_2113"/>
<dbReference type="GO" id="GO:0016740">
    <property type="term" value="F:transferase activity"/>
    <property type="evidence" value="ECO:0007669"/>
    <property type="project" value="UniProtKB-KW"/>
</dbReference>
<dbReference type="PANTHER" id="PTHR11659">
    <property type="entry name" value="GLUTAMYL-TRNA GLN AMIDOTRANSFERASE SUBUNIT B MITOCHONDRIAL AND PROKARYOTIC PET112-RELATED"/>
    <property type="match status" value="1"/>
</dbReference>
<evidence type="ECO:0000256" key="3">
    <source>
        <dbReference type="ARBA" id="ARBA00022598"/>
    </source>
</evidence>
<dbReference type="EMBL" id="LT859958">
    <property type="protein sequence ID" value="SMX55178.1"/>
    <property type="molecule type" value="Genomic_DNA"/>
</dbReference>
<keyword evidence="4 10" id="KW-0547">Nucleotide-binding</keyword>
<dbReference type="InterPro" id="IPR003789">
    <property type="entry name" value="Asn/Gln_tRNA_amidoTrase-B-like"/>
</dbReference>
<organism evidence="12 13">
    <name type="scientific">Candidatus Brevifilum fermentans</name>
    <dbReference type="NCBI Taxonomy" id="1986204"/>
    <lineage>
        <taxon>Bacteria</taxon>
        <taxon>Bacillati</taxon>
        <taxon>Chloroflexota</taxon>
        <taxon>Anaerolineae</taxon>
        <taxon>Anaerolineales</taxon>
        <taxon>Anaerolineaceae</taxon>
        <taxon>Candidatus Brevifilum</taxon>
    </lineage>
</organism>
<dbReference type="NCBIfam" id="TIGR00133">
    <property type="entry name" value="gatB"/>
    <property type="match status" value="1"/>
</dbReference>
<evidence type="ECO:0000256" key="10">
    <source>
        <dbReference type="HAMAP-Rule" id="MF_00121"/>
    </source>
</evidence>
<keyword evidence="12" id="KW-0808">Transferase</keyword>
<dbReference type="InterPro" id="IPR006075">
    <property type="entry name" value="Asn/Gln-tRNA_Trfase_suB/E_cat"/>
</dbReference>
<dbReference type="OrthoDB" id="9804078at2"/>
<dbReference type="GO" id="GO:0070681">
    <property type="term" value="P:glutaminyl-tRNAGln biosynthesis via transamidation"/>
    <property type="evidence" value="ECO:0007669"/>
    <property type="project" value="TreeGrafter"/>
</dbReference>
<evidence type="ECO:0000256" key="7">
    <source>
        <dbReference type="ARBA" id="ARBA00024799"/>
    </source>
</evidence>
<evidence type="ECO:0000256" key="5">
    <source>
        <dbReference type="ARBA" id="ARBA00022840"/>
    </source>
</evidence>
<dbReference type="NCBIfam" id="NF004012">
    <property type="entry name" value="PRK05477.1-2"/>
    <property type="match status" value="1"/>
</dbReference>
<dbReference type="SUPFAM" id="SSF55931">
    <property type="entry name" value="Glutamine synthetase/guanido kinase"/>
    <property type="match status" value="1"/>
</dbReference>
<comment type="catalytic activity">
    <reaction evidence="8 10">
        <text>L-aspartyl-tRNA(Asn) + L-glutamine + ATP + H2O = L-asparaginyl-tRNA(Asn) + L-glutamate + ADP + phosphate + 2 H(+)</text>
        <dbReference type="Rhea" id="RHEA:14513"/>
        <dbReference type="Rhea" id="RHEA-COMP:9674"/>
        <dbReference type="Rhea" id="RHEA-COMP:9677"/>
        <dbReference type="ChEBI" id="CHEBI:15377"/>
        <dbReference type="ChEBI" id="CHEBI:15378"/>
        <dbReference type="ChEBI" id="CHEBI:29985"/>
        <dbReference type="ChEBI" id="CHEBI:30616"/>
        <dbReference type="ChEBI" id="CHEBI:43474"/>
        <dbReference type="ChEBI" id="CHEBI:58359"/>
        <dbReference type="ChEBI" id="CHEBI:78515"/>
        <dbReference type="ChEBI" id="CHEBI:78516"/>
        <dbReference type="ChEBI" id="CHEBI:456216"/>
    </reaction>
</comment>
<dbReference type="InterPro" id="IPR042114">
    <property type="entry name" value="GatB_C_1"/>
</dbReference>
<sequence>MMDPHTVSDQHSNKDGLMADFEAVIGLETHIQLNTVTKIFCSCKADSWEDPPNTNICPVCAGLPGVLPVLNEAAVYKGALLAAAMHAEVRLVSYFDRKNYFYPDLPKGYQISQFDLALGDGGYLDVTMPGGFVRRVNITKLHLEEDAGKTKYEGGKRLVDFNRCGVPLVEMVTEPDLRSADEAAQYLIRLRQLLRWMGVSEADMEKGHLRCDANVSIRTVGSTHLNTKTEIKNVNSIEAVRAAINMEIERQVSLVQAGGQVESWTLDWDETRQRLNKMRSKETEADYRYFREPDLLPLELTSEWRDAVIHNLPELPLERQLRFMTHYQLPEYDADILTADRPIADYYEAALTAYEGDPKVLSNWIMNEVLRMQNELGLSADALTLTPEYLAEVIRLVDAGTINAATGKALLMKVQQSGQAPQAIVIAEGLSQVSDDSALQSVIDAVLAAHLQEVESYRNGKEGLFGWFMGQVMRQTRGQADPAKTRELLQKALQEKR</sequence>
<dbReference type="InterPro" id="IPR014746">
    <property type="entry name" value="Gln_synth/guanido_kin_cat_dom"/>
</dbReference>
<name>A0A1Y6K8G7_9CHLR</name>
<comment type="function">
    <text evidence="7 10">Allows the formation of correctly charged Asn-tRNA(Asn) or Gln-tRNA(Gln) through the transamidation of misacylated Asp-tRNA(Asn) or Glu-tRNA(Gln) in organisms which lack either or both of asparaginyl-tRNA or glutaminyl-tRNA synthetases. The reaction takes place in the presence of glutamine and ATP through an activated phospho-Asp-tRNA(Asn) or phospho-Glu-tRNA(Gln).</text>
</comment>
<dbReference type="GO" id="GO:0050566">
    <property type="term" value="F:asparaginyl-tRNA synthase (glutamine-hydrolyzing) activity"/>
    <property type="evidence" value="ECO:0007669"/>
    <property type="project" value="RHEA"/>
</dbReference>
<dbReference type="GO" id="GO:0005524">
    <property type="term" value="F:ATP binding"/>
    <property type="evidence" value="ECO:0007669"/>
    <property type="project" value="UniProtKB-KW"/>
</dbReference>